<dbReference type="AlphaFoldDB" id="A0A173DZQ2"/>
<keyword evidence="1" id="KW-0175">Coiled coil</keyword>
<evidence type="ECO:0000256" key="3">
    <source>
        <dbReference type="SAM" id="Phobius"/>
    </source>
</evidence>
<protein>
    <recommendedName>
        <fullName evidence="6">IncA family protein</fullName>
    </recommendedName>
</protein>
<sequence length="554" mass="62065">MKPVQNTPSFLNVDVGKSFLNKHPQAVRALQITAVILGVLAVLVASAAFVAFPAGLPIVMGVVGLFLGVGSALLFSSVRALVDSIKEHSQKKNQDQLYLSSMHTAISENKEKLGSRASYDAMVERLQALDITLSSHTREVFKNAGKDGEEILQGIERISKNYRASIDLLKERQEAHQEEIIVESKDNIESYKVKNAFLVNIGMSIANALPRAGGALSLKFKDLSKGMERIHKWVTVGLAVGGIACIAIIAALLPGGILALPLLVSATLGIGLAVMGLSYGLREILKRTKTNKQQLYRELIGIIDIRLLKDMTKYQDTLLQLLAKTLHSEIKVAKLSQPIYKKYTSIEEQLRYLQEQLQEMEFKLRFMHRGYDRRAAMLEKGLSQLSDNERVPRVGEQEDRSEGFDDLITQGKRAAQERRRRDREESLVIGDYSMLSVEEQSFGDSWHPRGSRQLENFWSAHVDLEREDQILLTEGIAGELVTLKKEIHAIKQEIQKTLEQLRRAKEIKLQAGQGSEALIAIWYNVQSSTYACLTVLKNLQFTLQKLMESEGNRE</sequence>
<gene>
    <name evidence="4" type="ORF">M787_003545</name>
</gene>
<feature type="coiled-coil region" evidence="1">
    <location>
        <begin position="480"/>
        <end position="511"/>
    </location>
</feature>
<feature type="region of interest" description="Disordered" evidence="2">
    <location>
        <begin position="387"/>
        <end position="420"/>
    </location>
</feature>
<keyword evidence="3" id="KW-0812">Transmembrane</keyword>
<keyword evidence="3" id="KW-0472">Membrane</keyword>
<dbReference type="GeneID" id="81478379"/>
<feature type="compositionally biased region" description="Basic and acidic residues" evidence="2">
    <location>
        <begin position="387"/>
        <end position="403"/>
    </location>
</feature>
<feature type="transmembrane region" description="Helical" evidence="3">
    <location>
        <begin position="58"/>
        <end position="82"/>
    </location>
</feature>
<dbReference type="OrthoDB" id="17163at2"/>
<evidence type="ECO:0000313" key="4">
    <source>
        <dbReference type="EMBL" id="ANG66383.1"/>
    </source>
</evidence>
<keyword evidence="3" id="KW-1133">Transmembrane helix</keyword>
<dbReference type="KEGG" id="cgz:M787_003545"/>
<reference evidence="4 5" key="1">
    <citation type="journal article" date="2014" name="Syst. Appl. Microbiol.">
        <title>Evidence for the existence of two new members of the family Chlamydiaceae and proposal of Chlamydia avium sp. nov. and Chlamydia gallinacea sp. nov.</title>
        <authorList>
            <person name="Sachse K."/>
            <person name="Laroucau K."/>
            <person name="Riege K."/>
            <person name="Wehner S."/>
            <person name="Dilcher M."/>
            <person name="Creasy H.H."/>
            <person name="Weidmann M."/>
            <person name="Myers G."/>
            <person name="Vorimore F."/>
            <person name="Vicari N."/>
            <person name="Magnino S."/>
            <person name="Liebler-Tenorio E."/>
            <person name="Ruettger A."/>
            <person name="Bavoil P.M."/>
            <person name="Hufert F.T."/>
            <person name="Rossello-Mora R."/>
            <person name="Marz M."/>
        </authorList>
    </citation>
    <scope>NUCLEOTIDE SEQUENCE [LARGE SCALE GENOMIC DNA]</scope>
    <source>
        <strain evidence="4 5">08-1274/3</strain>
    </source>
</reference>
<evidence type="ECO:0008006" key="6">
    <source>
        <dbReference type="Google" id="ProtNLM"/>
    </source>
</evidence>
<dbReference type="EMBL" id="CP015840">
    <property type="protein sequence ID" value="ANG66383.1"/>
    <property type="molecule type" value="Genomic_DNA"/>
</dbReference>
<dbReference type="RefSeq" id="WP_021828200.1">
    <property type="nucleotide sequence ID" value="NZ_CP015840.1"/>
</dbReference>
<feature type="transmembrane region" description="Helical" evidence="3">
    <location>
        <begin position="29"/>
        <end position="52"/>
    </location>
</feature>
<feature type="transmembrane region" description="Helical" evidence="3">
    <location>
        <begin position="233"/>
        <end position="253"/>
    </location>
</feature>
<evidence type="ECO:0000256" key="1">
    <source>
        <dbReference type="SAM" id="Coils"/>
    </source>
</evidence>
<dbReference type="Proteomes" id="UP000019147">
    <property type="component" value="Chromosome"/>
</dbReference>
<name>A0A173DZQ2_9CHLA</name>
<evidence type="ECO:0000313" key="5">
    <source>
        <dbReference type="Proteomes" id="UP000019147"/>
    </source>
</evidence>
<proteinExistence type="predicted"/>
<dbReference type="STRING" id="1143323.M787_003545"/>
<accession>A0A173DZQ2</accession>
<organism evidence="4 5">
    <name type="scientific">Chlamydia gallinacea 08-1274/3</name>
    <dbReference type="NCBI Taxonomy" id="1143323"/>
    <lineage>
        <taxon>Bacteria</taxon>
        <taxon>Pseudomonadati</taxon>
        <taxon>Chlamydiota</taxon>
        <taxon>Chlamydiia</taxon>
        <taxon>Chlamydiales</taxon>
        <taxon>Chlamydiaceae</taxon>
        <taxon>Chlamydia/Chlamydophila group</taxon>
        <taxon>Chlamydia</taxon>
    </lineage>
</organism>
<evidence type="ECO:0000256" key="2">
    <source>
        <dbReference type="SAM" id="MobiDB-lite"/>
    </source>
</evidence>
<feature type="transmembrane region" description="Helical" evidence="3">
    <location>
        <begin position="259"/>
        <end position="281"/>
    </location>
</feature>